<accession>A0A429ZSE5</accession>
<evidence type="ECO:0000313" key="2">
    <source>
        <dbReference type="Proteomes" id="UP000287239"/>
    </source>
</evidence>
<proteinExistence type="predicted"/>
<sequence length="69" mass="7709">MLYILYISGGVTGASLHSISDSHEKAKEHVKGFTTEPYSDNPPVNTWWICKMPQNSKLTDSVEVERGNL</sequence>
<protein>
    <submittedName>
        <fullName evidence="1">Uncharacterized protein</fullName>
    </submittedName>
</protein>
<dbReference type="RefSeq" id="WP_126778926.1">
    <property type="nucleotide sequence ID" value="NZ_NGJU01000006.1"/>
</dbReference>
<dbReference type="AlphaFoldDB" id="A0A429ZSE5"/>
<organism evidence="1 2">
    <name type="scientific">Vagococcus salmoninarum</name>
    <dbReference type="NCBI Taxonomy" id="2739"/>
    <lineage>
        <taxon>Bacteria</taxon>
        <taxon>Bacillati</taxon>
        <taxon>Bacillota</taxon>
        <taxon>Bacilli</taxon>
        <taxon>Lactobacillales</taxon>
        <taxon>Enterococcaceae</taxon>
        <taxon>Vagococcus</taxon>
    </lineage>
</organism>
<evidence type="ECO:0000313" key="1">
    <source>
        <dbReference type="EMBL" id="RST96646.1"/>
    </source>
</evidence>
<dbReference type="Proteomes" id="UP000287239">
    <property type="component" value="Unassembled WGS sequence"/>
</dbReference>
<keyword evidence="2" id="KW-1185">Reference proteome</keyword>
<comment type="caution">
    <text evidence="1">The sequence shown here is derived from an EMBL/GenBank/DDBJ whole genome shotgun (WGS) entry which is preliminary data.</text>
</comment>
<gene>
    <name evidence="1" type="ORF">CBF35_05285</name>
</gene>
<dbReference type="GeneID" id="98567777"/>
<name>A0A429ZSE5_9ENTE</name>
<dbReference type="EMBL" id="NGJU01000006">
    <property type="protein sequence ID" value="RST96646.1"/>
    <property type="molecule type" value="Genomic_DNA"/>
</dbReference>
<reference evidence="1 2" key="1">
    <citation type="submission" date="2017-05" db="EMBL/GenBank/DDBJ databases">
        <title>Vagococcus spp. assemblies.</title>
        <authorList>
            <person name="Gulvik C.A."/>
        </authorList>
    </citation>
    <scope>NUCLEOTIDE SEQUENCE [LARGE SCALE GENOMIC DNA]</scope>
    <source>
        <strain evidence="1 2">NCFB 2777</strain>
    </source>
</reference>